<evidence type="ECO:0000256" key="1">
    <source>
        <dbReference type="SAM" id="Coils"/>
    </source>
</evidence>
<organism evidence="3 4">
    <name type="scientific">Kitasatospora acidiphila</name>
    <dbReference type="NCBI Taxonomy" id="2567942"/>
    <lineage>
        <taxon>Bacteria</taxon>
        <taxon>Bacillati</taxon>
        <taxon>Actinomycetota</taxon>
        <taxon>Actinomycetes</taxon>
        <taxon>Kitasatosporales</taxon>
        <taxon>Streptomycetaceae</taxon>
        <taxon>Kitasatospora</taxon>
    </lineage>
</organism>
<feature type="region of interest" description="Disordered" evidence="2">
    <location>
        <begin position="150"/>
        <end position="209"/>
    </location>
</feature>
<name>A0A540W8B5_9ACTN</name>
<dbReference type="Proteomes" id="UP000319103">
    <property type="component" value="Unassembled WGS sequence"/>
</dbReference>
<evidence type="ECO:0000313" key="4">
    <source>
        <dbReference type="Proteomes" id="UP000319103"/>
    </source>
</evidence>
<accession>A0A540W8B5</accession>
<dbReference type="EMBL" id="VIGB01000003">
    <property type="protein sequence ID" value="TQF05238.1"/>
    <property type="molecule type" value="Genomic_DNA"/>
</dbReference>
<gene>
    <name evidence="3" type="ORF">E6W39_27125</name>
</gene>
<dbReference type="RefSeq" id="WP_141635734.1">
    <property type="nucleotide sequence ID" value="NZ_VIGB01000003.1"/>
</dbReference>
<dbReference type="AlphaFoldDB" id="A0A540W8B5"/>
<evidence type="ECO:0000256" key="2">
    <source>
        <dbReference type="SAM" id="MobiDB-lite"/>
    </source>
</evidence>
<protein>
    <submittedName>
        <fullName evidence="3">Uncharacterized protein</fullName>
    </submittedName>
</protein>
<comment type="caution">
    <text evidence="3">The sequence shown here is derived from an EMBL/GenBank/DDBJ whole genome shotgun (WGS) entry which is preliminary data.</text>
</comment>
<reference evidence="3 4" key="1">
    <citation type="submission" date="2019-06" db="EMBL/GenBank/DDBJ databases">
        <title>Description of Kitasatospora acidophila sp. nov. isolated from pine grove soil, and reclassification of Streptomyces novaecaesareae to Kitasatospora novaeceasareae comb. nov.</title>
        <authorList>
            <person name="Kim M.J."/>
        </authorList>
    </citation>
    <scope>NUCLEOTIDE SEQUENCE [LARGE SCALE GENOMIC DNA]</scope>
    <source>
        <strain evidence="3 4">MMS16-CNU292</strain>
    </source>
</reference>
<sequence length="209" mass="20663">MADNGSSGSGYQVEVDSLRAFAGQVRSLLADFQANADGPTAHAKSGIARGSLGDFAEATALHNQYDVMRDGLKDVLTALQQAIDEAQKKADLTASNYEEQEHQTSQSLQVTSDGWSVGSPATAAAYGASAAGGAAAGAVAGRSAANRAANRAGADPSTGDAAARDGAVPSLAGAPAGAPAGGKRKPGGAKPDQGAPASDGQDGTELPQW</sequence>
<keyword evidence="4" id="KW-1185">Reference proteome</keyword>
<proteinExistence type="predicted"/>
<feature type="coiled-coil region" evidence="1">
    <location>
        <begin position="69"/>
        <end position="103"/>
    </location>
</feature>
<keyword evidence="1" id="KW-0175">Coiled coil</keyword>
<dbReference type="OrthoDB" id="3870314at2"/>
<evidence type="ECO:0000313" key="3">
    <source>
        <dbReference type="EMBL" id="TQF05238.1"/>
    </source>
</evidence>